<dbReference type="EMBL" id="JWZT01004031">
    <property type="protein sequence ID" value="KII65034.1"/>
    <property type="molecule type" value="Genomic_DNA"/>
</dbReference>
<keyword evidence="2" id="KW-1185">Reference proteome</keyword>
<dbReference type="Proteomes" id="UP000031668">
    <property type="component" value="Unassembled WGS sequence"/>
</dbReference>
<proteinExistence type="predicted"/>
<dbReference type="AlphaFoldDB" id="A0A0C2II61"/>
<reference evidence="1 2" key="1">
    <citation type="journal article" date="2014" name="Genome Biol. Evol.">
        <title>The genome of the myxosporean Thelohanellus kitauei shows adaptations to nutrient acquisition within its fish host.</title>
        <authorList>
            <person name="Yang Y."/>
            <person name="Xiong J."/>
            <person name="Zhou Z."/>
            <person name="Huo F."/>
            <person name="Miao W."/>
            <person name="Ran C."/>
            <person name="Liu Y."/>
            <person name="Zhang J."/>
            <person name="Feng J."/>
            <person name="Wang M."/>
            <person name="Wang M."/>
            <person name="Wang L."/>
            <person name="Yao B."/>
        </authorList>
    </citation>
    <scope>NUCLEOTIDE SEQUENCE [LARGE SCALE GENOMIC DNA]</scope>
    <source>
        <strain evidence="1">Wuqing</strain>
    </source>
</reference>
<organism evidence="1 2">
    <name type="scientific">Thelohanellus kitauei</name>
    <name type="common">Myxosporean</name>
    <dbReference type="NCBI Taxonomy" id="669202"/>
    <lineage>
        <taxon>Eukaryota</taxon>
        <taxon>Metazoa</taxon>
        <taxon>Cnidaria</taxon>
        <taxon>Myxozoa</taxon>
        <taxon>Myxosporea</taxon>
        <taxon>Bivalvulida</taxon>
        <taxon>Platysporina</taxon>
        <taxon>Myxobolidae</taxon>
        <taxon>Thelohanellus</taxon>
    </lineage>
</organism>
<sequence length="121" mass="14358">MHVEHKYFSFWSIQFFSKSRFDVVLTRQLFTDYRYYQAPFGRPMVKCSSHSQTKRSSQPSWNPTVSEYNHFNKRAEEENSTDAVKCFKKFEHTAVLDLADDHNSTIIVRIHPNLYKVESDA</sequence>
<protein>
    <submittedName>
        <fullName evidence="1">Uncharacterized protein</fullName>
    </submittedName>
</protein>
<accession>A0A0C2II61</accession>
<name>A0A0C2II61_THEKT</name>
<evidence type="ECO:0000313" key="2">
    <source>
        <dbReference type="Proteomes" id="UP000031668"/>
    </source>
</evidence>
<comment type="caution">
    <text evidence="1">The sequence shown here is derived from an EMBL/GenBank/DDBJ whole genome shotgun (WGS) entry which is preliminary data.</text>
</comment>
<gene>
    <name evidence="1" type="ORF">RF11_10755</name>
</gene>
<evidence type="ECO:0000313" key="1">
    <source>
        <dbReference type="EMBL" id="KII65034.1"/>
    </source>
</evidence>